<feature type="transmembrane region" description="Helical" evidence="8">
    <location>
        <begin position="196"/>
        <end position="221"/>
    </location>
</feature>
<evidence type="ECO:0000256" key="5">
    <source>
        <dbReference type="ARBA" id="ARBA00022984"/>
    </source>
</evidence>
<dbReference type="AlphaFoldDB" id="A0A1F7JIC2"/>
<name>A0A1F7JIC2_9BACT</name>
<feature type="transmembrane region" description="Helical" evidence="8">
    <location>
        <begin position="453"/>
        <end position="472"/>
    </location>
</feature>
<keyword evidence="5" id="KW-0573">Peptidoglycan synthesis</keyword>
<dbReference type="PANTHER" id="PTHR47019">
    <property type="entry name" value="LIPID II FLIPPASE MURJ"/>
    <property type="match status" value="1"/>
</dbReference>
<sequence>MEKLLNTTKKIIFHRQQDILSSTLILSGMFIISRFFGILRYRIFFSFFTKEEFGLFSIAFRIPDFVFEILITGALSAAFIPLFIKNKNNEEKTADTVSTISNFIIISLLILIVVLYVLLAPIIKLMTPTLPLRELNLVISMSRILLISQLPFLVLGSLISGIAQANKIFILTAIAPALYSLGVIAGTIIFSSSLGLFGPVIGATIGASLFLLVQLPIVFVLKVKYRPFKVNVKVLSEFINLFIPRLLTVITTQIDLTIDLFLAVFVLGVGAFATFDIAQQFQFVPITFIGIAFAQAALPYLSDLFSEQKIDEFKKIFVNSILQLAYLIIPISFMLIIMRTPVIRLFYGGHKFDWEGTVQTAKTLSFFSLALPFHTIFYFITRAFYSAHDTKTPFKLNSLSVLINTALSIIFLVFFHLPIWSLALAFSIAITINVSLLLIFFYKNITPFDYHKLIFNVIKIYIAGLIAALVSYPTMKLIDGLVIDTTRTINVFFLLITISAVFGMIYLLLSWIFNIEEIYLFAKLIRKMKQIKKIVIELYTDLGI</sequence>
<feature type="transmembrane region" description="Helical" evidence="8">
    <location>
        <begin position="363"/>
        <end position="384"/>
    </location>
</feature>
<dbReference type="PRINTS" id="PR01806">
    <property type="entry name" value="VIRFACTRMVIN"/>
</dbReference>
<evidence type="ECO:0008006" key="11">
    <source>
        <dbReference type="Google" id="ProtNLM"/>
    </source>
</evidence>
<dbReference type="GO" id="GO:0005886">
    <property type="term" value="C:plasma membrane"/>
    <property type="evidence" value="ECO:0007669"/>
    <property type="project" value="UniProtKB-SubCell"/>
</dbReference>
<evidence type="ECO:0000256" key="7">
    <source>
        <dbReference type="ARBA" id="ARBA00023136"/>
    </source>
</evidence>
<keyword evidence="2" id="KW-1003">Cell membrane</keyword>
<keyword evidence="3 8" id="KW-0812">Transmembrane</keyword>
<evidence type="ECO:0000256" key="8">
    <source>
        <dbReference type="SAM" id="Phobius"/>
    </source>
</evidence>
<dbReference type="GO" id="GO:0034204">
    <property type="term" value="P:lipid translocation"/>
    <property type="evidence" value="ECO:0007669"/>
    <property type="project" value="TreeGrafter"/>
</dbReference>
<evidence type="ECO:0000256" key="2">
    <source>
        <dbReference type="ARBA" id="ARBA00022475"/>
    </source>
</evidence>
<accession>A0A1F7JIC2</accession>
<comment type="caution">
    <text evidence="9">The sequence shown here is derived from an EMBL/GenBank/DDBJ whole genome shotgun (WGS) entry which is preliminary data.</text>
</comment>
<dbReference type="EMBL" id="MGAV01000007">
    <property type="protein sequence ID" value="OGK55345.1"/>
    <property type="molecule type" value="Genomic_DNA"/>
</dbReference>
<keyword evidence="6 8" id="KW-1133">Transmembrane helix</keyword>
<feature type="transmembrane region" description="Helical" evidence="8">
    <location>
        <begin position="168"/>
        <end position="190"/>
    </location>
</feature>
<feature type="transmembrane region" description="Helical" evidence="8">
    <location>
        <begin position="20"/>
        <end position="45"/>
    </location>
</feature>
<feature type="transmembrane region" description="Helical" evidence="8">
    <location>
        <begin position="396"/>
        <end position="417"/>
    </location>
</feature>
<dbReference type="PANTHER" id="PTHR47019:SF1">
    <property type="entry name" value="LIPID II FLIPPASE MURJ"/>
    <property type="match status" value="1"/>
</dbReference>
<feature type="transmembrane region" description="Helical" evidence="8">
    <location>
        <begin position="492"/>
        <end position="522"/>
    </location>
</feature>
<feature type="transmembrane region" description="Helical" evidence="8">
    <location>
        <begin position="96"/>
        <end position="123"/>
    </location>
</feature>
<feature type="transmembrane region" description="Helical" evidence="8">
    <location>
        <begin position="65"/>
        <end position="84"/>
    </location>
</feature>
<evidence type="ECO:0000256" key="1">
    <source>
        <dbReference type="ARBA" id="ARBA00004651"/>
    </source>
</evidence>
<reference evidence="9 10" key="1">
    <citation type="journal article" date="2016" name="Nat. Commun.">
        <title>Thousands of microbial genomes shed light on interconnected biogeochemical processes in an aquifer system.</title>
        <authorList>
            <person name="Anantharaman K."/>
            <person name="Brown C.T."/>
            <person name="Hug L.A."/>
            <person name="Sharon I."/>
            <person name="Castelle C.J."/>
            <person name="Probst A.J."/>
            <person name="Thomas B.C."/>
            <person name="Singh A."/>
            <person name="Wilkins M.J."/>
            <person name="Karaoz U."/>
            <person name="Brodie E.L."/>
            <person name="Williams K.H."/>
            <person name="Hubbard S.S."/>
            <person name="Banfield J.F."/>
        </authorList>
    </citation>
    <scope>NUCLEOTIDE SEQUENCE [LARGE SCALE GENOMIC DNA]</scope>
</reference>
<feature type="transmembrane region" description="Helical" evidence="8">
    <location>
        <begin position="321"/>
        <end position="343"/>
    </location>
</feature>
<dbReference type="GO" id="GO:0015648">
    <property type="term" value="F:lipid-linked peptidoglycan transporter activity"/>
    <property type="evidence" value="ECO:0007669"/>
    <property type="project" value="TreeGrafter"/>
</dbReference>
<evidence type="ECO:0000256" key="3">
    <source>
        <dbReference type="ARBA" id="ARBA00022692"/>
    </source>
</evidence>
<feature type="transmembrane region" description="Helical" evidence="8">
    <location>
        <begin position="281"/>
        <end position="301"/>
    </location>
</feature>
<dbReference type="InterPro" id="IPR051050">
    <property type="entry name" value="Lipid_II_flippase_MurJ/MviN"/>
</dbReference>
<dbReference type="Proteomes" id="UP000177418">
    <property type="component" value="Unassembled WGS sequence"/>
</dbReference>
<dbReference type="Pfam" id="PF03023">
    <property type="entry name" value="MurJ"/>
    <property type="match status" value="1"/>
</dbReference>
<evidence type="ECO:0000256" key="6">
    <source>
        <dbReference type="ARBA" id="ARBA00022989"/>
    </source>
</evidence>
<evidence type="ECO:0000256" key="4">
    <source>
        <dbReference type="ARBA" id="ARBA00022960"/>
    </source>
</evidence>
<keyword evidence="4" id="KW-0133">Cell shape</keyword>
<comment type="subcellular location">
    <subcellularLocation>
        <location evidence="1">Cell membrane</location>
        <topology evidence="1">Multi-pass membrane protein</topology>
    </subcellularLocation>
</comment>
<proteinExistence type="predicted"/>
<dbReference type="InterPro" id="IPR004268">
    <property type="entry name" value="MurJ"/>
</dbReference>
<protein>
    <recommendedName>
        <fullName evidence="11">Lipid II flippase MurJ</fullName>
    </recommendedName>
</protein>
<evidence type="ECO:0000313" key="9">
    <source>
        <dbReference type="EMBL" id="OGK55345.1"/>
    </source>
</evidence>
<feature type="transmembrane region" description="Helical" evidence="8">
    <location>
        <begin position="423"/>
        <end position="441"/>
    </location>
</feature>
<gene>
    <name evidence="9" type="ORF">A3H78_04570</name>
</gene>
<feature type="transmembrane region" description="Helical" evidence="8">
    <location>
        <begin position="135"/>
        <end position="156"/>
    </location>
</feature>
<feature type="transmembrane region" description="Helical" evidence="8">
    <location>
        <begin position="242"/>
        <end position="275"/>
    </location>
</feature>
<dbReference type="GO" id="GO:0009252">
    <property type="term" value="P:peptidoglycan biosynthetic process"/>
    <property type="evidence" value="ECO:0007669"/>
    <property type="project" value="UniProtKB-KW"/>
</dbReference>
<organism evidence="9 10">
    <name type="scientific">Candidatus Roizmanbacteria bacterium RIFCSPLOWO2_02_FULL_36_11</name>
    <dbReference type="NCBI Taxonomy" id="1802071"/>
    <lineage>
        <taxon>Bacteria</taxon>
        <taxon>Candidatus Roizmaniibacteriota</taxon>
    </lineage>
</organism>
<dbReference type="GO" id="GO:0008360">
    <property type="term" value="P:regulation of cell shape"/>
    <property type="evidence" value="ECO:0007669"/>
    <property type="project" value="UniProtKB-KW"/>
</dbReference>
<keyword evidence="7 8" id="KW-0472">Membrane</keyword>
<evidence type="ECO:0000313" key="10">
    <source>
        <dbReference type="Proteomes" id="UP000177418"/>
    </source>
</evidence>